<protein>
    <submittedName>
        <fullName evidence="7">Acetyl-CoA synthetase</fullName>
        <ecNumber evidence="7">6.2.1.1</ecNumber>
    </submittedName>
</protein>
<dbReference type="GO" id="GO:0015645">
    <property type="term" value="F:fatty acid ligase activity"/>
    <property type="evidence" value="ECO:0007669"/>
    <property type="project" value="TreeGrafter"/>
</dbReference>
<keyword evidence="8" id="KW-1185">Reference proteome</keyword>
<gene>
    <name evidence="7" type="ORF">FHS76_003793</name>
</gene>
<proteinExistence type="inferred from homology"/>
<evidence type="ECO:0000259" key="5">
    <source>
        <dbReference type="Pfam" id="PF00501"/>
    </source>
</evidence>
<comment type="caution">
    <text evidence="7">The sequence shown here is derived from an EMBL/GenBank/DDBJ whole genome shotgun (WGS) entry which is preliminary data.</text>
</comment>
<evidence type="ECO:0000256" key="2">
    <source>
        <dbReference type="ARBA" id="ARBA00022598"/>
    </source>
</evidence>
<dbReference type="InterPro" id="IPR045851">
    <property type="entry name" value="AMP-bd_C_sf"/>
</dbReference>
<accession>A0A7W9B0A1</accession>
<dbReference type="Gene3D" id="3.30.300.30">
    <property type="match status" value="1"/>
</dbReference>
<dbReference type="CDD" id="cd05973">
    <property type="entry name" value="MACS_like_2"/>
    <property type="match status" value="1"/>
</dbReference>
<dbReference type="Pfam" id="PF13193">
    <property type="entry name" value="AMP-binding_C"/>
    <property type="match status" value="1"/>
</dbReference>
<dbReference type="Proteomes" id="UP000555546">
    <property type="component" value="Unassembled WGS sequence"/>
</dbReference>
<organism evidence="7 8">
    <name type="scientific">Brucella daejeonensis</name>
    <dbReference type="NCBI Taxonomy" id="659015"/>
    <lineage>
        <taxon>Bacteria</taxon>
        <taxon>Pseudomonadati</taxon>
        <taxon>Pseudomonadota</taxon>
        <taxon>Alphaproteobacteria</taxon>
        <taxon>Hyphomicrobiales</taxon>
        <taxon>Brucellaceae</taxon>
        <taxon>Brucella/Ochrobactrum group</taxon>
        <taxon>Brucella</taxon>
    </lineage>
</organism>
<dbReference type="Pfam" id="PF00501">
    <property type="entry name" value="AMP-binding"/>
    <property type="match status" value="1"/>
</dbReference>
<dbReference type="FunFam" id="3.30.300.30:FF:000005">
    <property type="entry name" value="Acyl-coenzyme A synthetase ACSM5, mitochondrial"/>
    <property type="match status" value="1"/>
</dbReference>
<dbReference type="GO" id="GO:0006633">
    <property type="term" value="P:fatty acid biosynthetic process"/>
    <property type="evidence" value="ECO:0007669"/>
    <property type="project" value="TreeGrafter"/>
</dbReference>
<evidence type="ECO:0000256" key="4">
    <source>
        <dbReference type="ARBA" id="ARBA00022840"/>
    </source>
</evidence>
<keyword evidence="2 7" id="KW-0436">Ligase</keyword>
<dbReference type="InterPro" id="IPR000873">
    <property type="entry name" value="AMP-dep_synth/lig_dom"/>
</dbReference>
<dbReference type="AlphaFoldDB" id="A0A7W9B0A1"/>
<sequence length="556" mass="59792">MTGTAVSALRVRYDDAVAQFQIENAIALLQGNPDTGINACVECCDRYVGENRIALRTISASGNLSEFTFEDLRDLSAHVGNVLKDAGVGTGDVVAGLLPRTVDLIATILGAWRIGAIYQPLFTAFGPKAIEQRFGTSGAKLVVTNMTNRAKLTEVENCPRVATILAPGEILPEGDIDFRAAMATASTECEPVLRKGDDLFMMMSTSGTAGLPKGVPVPLRALMAFGAYMREAVGLRSNDIFWNIADPGWAYGLYYAVTGPLLLGAATILNEGGFTAENTYDIIERLGVTSLAGSPTAFRLLMAAGPEAAARVKGRLRVVSSAGEPLNPEVIRWFDAHLCTPIHDHYGQTELGMVVNNHHGLEHPVRQGSAGYAMPGYRVAVLDEAGNEVGPNEPGVLAVDIDNSPLLWFTGYYKKDTPSIAGGYYRTGDTVEFEPDGSISFIGRADDVITSSGYRIGPFDVESALLEHPAVNEAAVVGVPDPQRTEIVKAFVILAPNFEGSEELAEELALHVKKQLSAHAYPREIDFVAELPKTPSGKIQRFLLRKAEVEKQQQQN</sequence>
<reference evidence="7 8" key="1">
    <citation type="submission" date="2020-08" db="EMBL/GenBank/DDBJ databases">
        <title>Genomic Encyclopedia of Type Strains, Phase IV (KMG-IV): sequencing the most valuable type-strain genomes for metagenomic binning, comparative biology and taxonomic classification.</title>
        <authorList>
            <person name="Goeker M."/>
        </authorList>
    </citation>
    <scope>NUCLEOTIDE SEQUENCE [LARGE SCALE GENOMIC DNA]</scope>
    <source>
        <strain evidence="7 8">DSM 26944</strain>
    </source>
</reference>
<evidence type="ECO:0000256" key="1">
    <source>
        <dbReference type="ARBA" id="ARBA00006432"/>
    </source>
</evidence>
<dbReference type="PANTHER" id="PTHR43605:SF10">
    <property type="entry name" value="ACYL-COA SYNTHETASE MEDIUM CHAIN FAMILY MEMBER 3"/>
    <property type="match status" value="1"/>
</dbReference>
<dbReference type="Gene3D" id="3.40.50.12780">
    <property type="entry name" value="N-terminal domain of ligase-like"/>
    <property type="match status" value="1"/>
</dbReference>
<dbReference type="SUPFAM" id="SSF56801">
    <property type="entry name" value="Acetyl-CoA synthetase-like"/>
    <property type="match status" value="1"/>
</dbReference>
<dbReference type="RefSeq" id="WP_183656378.1">
    <property type="nucleotide sequence ID" value="NZ_JACIJG010000019.1"/>
</dbReference>
<dbReference type="InterPro" id="IPR025110">
    <property type="entry name" value="AMP-bd_C"/>
</dbReference>
<dbReference type="GO" id="GO:0005524">
    <property type="term" value="F:ATP binding"/>
    <property type="evidence" value="ECO:0007669"/>
    <property type="project" value="UniProtKB-KW"/>
</dbReference>
<dbReference type="GO" id="GO:0004321">
    <property type="term" value="F:fatty-acyl-CoA synthase activity"/>
    <property type="evidence" value="ECO:0007669"/>
    <property type="project" value="TreeGrafter"/>
</dbReference>
<evidence type="ECO:0000313" key="8">
    <source>
        <dbReference type="Proteomes" id="UP000555546"/>
    </source>
</evidence>
<keyword evidence="4" id="KW-0067">ATP-binding</keyword>
<feature type="domain" description="AMP-dependent synthetase/ligase" evidence="5">
    <location>
        <begin position="57"/>
        <end position="400"/>
    </location>
</feature>
<feature type="domain" description="AMP-binding enzyme C-terminal" evidence="6">
    <location>
        <begin position="461"/>
        <end position="538"/>
    </location>
</feature>
<dbReference type="PANTHER" id="PTHR43605">
    <property type="entry name" value="ACYL-COENZYME A SYNTHETASE"/>
    <property type="match status" value="1"/>
</dbReference>
<dbReference type="EMBL" id="JACIJG010000019">
    <property type="protein sequence ID" value="MBB5703880.1"/>
    <property type="molecule type" value="Genomic_DNA"/>
</dbReference>
<dbReference type="GO" id="GO:0003987">
    <property type="term" value="F:acetate-CoA ligase activity"/>
    <property type="evidence" value="ECO:0007669"/>
    <property type="project" value="UniProtKB-EC"/>
</dbReference>
<evidence type="ECO:0000256" key="3">
    <source>
        <dbReference type="ARBA" id="ARBA00022741"/>
    </source>
</evidence>
<keyword evidence="3" id="KW-0547">Nucleotide-binding</keyword>
<name>A0A7W9B0A1_9HYPH</name>
<dbReference type="EC" id="6.2.1.1" evidence="7"/>
<dbReference type="InterPro" id="IPR042099">
    <property type="entry name" value="ANL_N_sf"/>
</dbReference>
<dbReference type="InterPro" id="IPR051087">
    <property type="entry name" value="Mitochondrial_ACSM"/>
</dbReference>
<evidence type="ECO:0000313" key="7">
    <source>
        <dbReference type="EMBL" id="MBB5703880.1"/>
    </source>
</evidence>
<comment type="similarity">
    <text evidence="1">Belongs to the ATP-dependent AMP-binding enzyme family.</text>
</comment>
<evidence type="ECO:0000259" key="6">
    <source>
        <dbReference type="Pfam" id="PF13193"/>
    </source>
</evidence>
<dbReference type="GO" id="GO:0006637">
    <property type="term" value="P:acyl-CoA metabolic process"/>
    <property type="evidence" value="ECO:0007669"/>
    <property type="project" value="TreeGrafter"/>
</dbReference>